<dbReference type="Proteomes" id="UP000297527">
    <property type="component" value="Unassembled WGS sequence"/>
</dbReference>
<keyword evidence="5" id="KW-1185">Reference proteome</keyword>
<feature type="compositionally biased region" description="Low complexity" evidence="3">
    <location>
        <begin position="452"/>
        <end position="462"/>
    </location>
</feature>
<dbReference type="SMART" id="SM00369">
    <property type="entry name" value="LRR_TYP"/>
    <property type="match status" value="6"/>
</dbReference>
<dbReference type="SUPFAM" id="SSF52058">
    <property type="entry name" value="L domain-like"/>
    <property type="match status" value="2"/>
</dbReference>
<feature type="compositionally biased region" description="Polar residues" evidence="3">
    <location>
        <begin position="977"/>
        <end position="991"/>
    </location>
</feature>
<dbReference type="InterPro" id="IPR003591">
    <property type="entry name" value="Leu-rich_rpt_typical-subtyp"/>
</dbReference>
<feature type="region of interest" description="Disordered" evidence="3">
    <location>
        <begin position="570"/>
        <end position="759"/>
    </location>
</feature>
<dbReference type="Pfam" id="PF12799">
    <property type="entry name" value="LRR_4"/>
    <property type="match status" value="2"/>
</dbReference>
<name>A0A4Z1IS36_9HELO</name>
<dbReference type="InterPro" id="IPR025875">
    <property type="entry name" value="Leu-rich_rpt_4"/>
</dbReference>
<feature type="compositionally biased region" description="Polar residues" evidence="3">
    <location>
        <begin position="1156"/>
        <end position="1168"/>
    </location>
</feature>
<organism evidence="4 5">
    <name type="scientific">Botryotinia convoluta</name>
    <dbReference type="NCBI Taxonomy" id="54673"/>
    <lineage>
        <taxon>Eukaryota</taxon>
        <taxon>Fungi</taxon>
        <taxon>Dikarya</taxon>
        <taxon>Ascomycota</taxon>
        <taxon>Pezizomycotina</taxon>
        <taxon>Leotiomycetes</taxon>
        <taxon>Helotiales</taxon>
        <taxon>Sclerotiniaceae</taxon>
        <taxon>Botryotinia</taxon>
    </lineage>
</organism>
<dbReference type="GO" id="GO:1902412">
    <property type="term" value="P:regulation of mitotic cytokinesis"/>
    <property type="evidence" value="ECO:0007669"/>
    <property type="project" value="TreeGrafter"/>
</dbReference>
<feature type="region of interest" description="Disordered" evidence="3">
    <location>
        <begin position="172"/>
        <end position="201"/>
    </location>
</feature>
<feature type="region of interest" description="Disordered" evidence="3">
    <location>
        <begin position="1"/>
        <end position="154"/>
    </location>
</feature>
<dbReference type="EMBL" id="PQXN01000022">
    <property type="protein sequence ID" value="TGO62100.1"/>
    <property type="molecule type" value="Genomic_DNA"/>
</dbReference>
<feature type="compositionally biased region" description="Polar residues" evidence="3">
    <location>
        <begin position="783"/>
        <end position="800"/>
    </location>
</feature>
<feature type="compositionally biased region" description="Pro residues" evidence="3">
    <location>
        <begin position="441"/>
        <end position="451"/>
    </location>
</feature>
<keyword evidence="1" id="KW-0433">Leucine-rich repeat</keyword>
<dbReference type="InterPro" id="IPR001611">
    <property type="entry name" value="Leu-rich_rpt"/>
</dbReference>
<feature type="region of interest" description="Disordered" evidence="3">
    <location>
        <begin position="340"/>
        <end position="539"/>
    </location>
</feature>
<dbReference type="PANTHER" id="PTHR47566:SF1">
    <property type="entry name" value="PROTEIN NUD1"/>
    <property type="match status" value="1"/>
</dbReference>
<feature type="region of interest" description="Disordered" evidence="3">
    <location>
        <begin position="772"/>
        <end position="879"/>
    </location>
</feature>
<dbReference type="Gene3D" id="3.80.10.10">
    <property type="entry name" value="Ribonuclease Inhibitor"/>
    <property type="match status" value="2"/>
</dbReference>
<dbReference type="InterPro" id="IPR032675">
    <property type="entry name" value="LRR_dom_sf"/>
</dbReference>
<comment type="caution">
    <text evidence="4">The sequence shown here is derived from an EMBL/GenBank/DDBJ whole genome shotgun (WGS) entry which is preliminary data.</text>
</comment>
<evidence type="ECO:0000256" key="3">
    <source>
        <dbReference type="SAM" id="MobiDB-lite"/>
    </source>
</evidence>
<feature type="compositionally biased region" description="Polar residues" evidence="3">
    <location>
        <begin position="61"/>
        <end position="105"/>
    </location>
</feature>
<proteinExistence type="predicted"/>
<evidence type="ECO:0000313" key="4">
    <source>
        <dbReference type="EMBL" id="TGO62100.1"/>
    </source>
</evidence>
<feature type="compositionally biased region" description="Basic and acidic residues" evidence="3">
    <location>
        <begin position="503"/>
        <end position="517"/>
    </location>
</feature>
<feature type="compositionally biased region" description="Polar residues" evidence="3">
    <location>
        <begin position="115"/>
        <end position="129"/>
    </location>
</feature>
<feature type="region of interest" description="Disordered" evidence="3">
    <location>
        <begin position="1144"/>
        <end position="1316"/>
    </location>
</feature>
<feature type="compositionally biased region" description="Basic and acidic residues" evidence="3">
    <location>
        <begin position="1170"/>
        <end position="1180"/>
    </location>
</feature>
<feature type="region of interest" description="Disordered" evidence="3">
    <location>
        <begin position="1993"/>
        <end position="2020"/>
    </location>
</feature>
<feature type="compositionally biased region" description="Polar residues" evidence="3">
    <location>
        <begin position="624"/>
        <end position="641"/>
    </location>
</feature>
<feature type="region of interest" description="Disordered" evidence="3">
    <location>
        <begin position="2048"/>
        <end position="2176"/>
    </location>
</feature>
<feature type="region of interest" description="Disordered" evidence="3">
    <location>
        <begin position="1895"/>
        <end position="1923"/>
    </location>
</feature>
<dbReference type="GO" id="GO:0061499">
    <property type="term" value="C:outer plaque of mitotic spindle pole body"/>
    <property type="evidence" value="ECO:0007669"/>
    <property type="project" value="TreeGrafter"/>
</dbReference>
<feature type="region of interest" description="Disordered" evidence="3">
    <location>
        <begin position="1027"/>
        <end position="1051"/>
    </location>
</feature>
<dbReference type="GO" id="GO:0035591">
    <property type="term" value="F:signaling adaptor activity"/>
    <property type="evidence" value="ECO:0007669"/>
    <property type="project" value="TreeGrafter"/>
</dbReference>
<accession>A0A4Z1IS36</accession>
<sequence>MDQAWLDSLSEDWVSQPRSESPPRTESPEPELPSLTNGTSDSSNSRPTTAPPSRIPKFNAESKSWSNPPDSNPLSERSQNENNIPLSQRNHQPSKLRSEIPQSPRSGKLSRPLSACSTHTTEYNTIQHNKSLSASPKKSSKDTPEWKRRLLRGDVGYGEQRDLFSAAGLETIFQPPPAEPSIKKPPTFGESSIMPSSPPLYRTRLEPPRFDDSELSSEDSVQGDGNVLRGMRYKVTEDFGSEFSTNDLSRGSDFRPTVLNTLSPVKEHFSLSDSVFNNDNLRAKKEYLDVGRTISGQSDTHNEFLSPIYLTTQSTLPDKAGVSPMDISPAELQERLEKLRADDPDVDEMEDPQSVSRPITGDTDDFKHNGQFVSARRGGHSEEGSFQKRMLSPSSLPQIDESALSVDDSRHDTSEKQLPKIRKTRASNELLEPPVNLQSPPIAPIPHPSPVKSPVKSNSGSPLKLFGTHDTFTSQKLLRRLSQYEEDRGSELEPDVPPNTAHESNHPHIDNADDSRPVSEGSYFPKERKTRRYSSFGVGDLDSYRFSEDASFESNGSILHNDDVEKLDLPVLDPKSQTRFSFRLDSSPGVKEGEERRSSGKHRTASNSTSRRRSLSVRNRSSTGSTSPSTVLPSFQINENLKTPRRSNGEAEGKRLMRSPAKDSTPKRRRTLHRADISLPLQPEEPLVLLPGPSRPSTQPAMGKTRQYNERNVQAADPKILAMRQLLRPRTPTPSQRNSQQHEEAPVAESGLTSDERARLLQEQKIAMIQAELDLANPDRPLSASQQSQESRKPSVTTQDFLDEAKKIMAGIRGKARPRSGLTSVEESESENDRVPSNNAADDELEDSYQESTQELFERPPSREGAPVSRTPPTQDPELLNHLRKYEENSEMDGIIASSIKSMAMAKEVVRNAREIDRMADETISRSLGHCLDPINAVQSEPANIRISNNPDIQRKRKHSGSSRQLDEEYDDPDFFTQGSNNSIPTTSSRGSDSRRVIAPHTVSHLIPEQLAGMVFDRDRNIWVKRKSTRENDGQDSPISEGSEEDPFEDIPDLSFDETQELMRLRAVAAKQKEDARLRLAEYLDNEGQHGALSGQFSPQKTSNMSVPLVDARPRSAPSEPIQTAVDNPVPEIKVRSVSVGEDSILRPKKTRRGNVNKSTVGSHSSTEGKAPEESRRLVEDDVFIQPDGDLSTTTPKRQRNVTITFSSPIAELIEPPTYIDDDSSAKGGAYQSDDDSVNESDSDDGGSIRVRKGKSRQGSGNRGGYRNNSRRLSVGGQQFMPRPVSRIDEQDEESFNKERGGGNKSRNNLLPTPSISPRRVNSVVLATPRPIHEIGTLELTPLSEFTMHQADESYGMDVSYVANGQKHNAGPSSKTTLSHSIKEMVEKLTEIEPYEPYWEHMKSADLHRRKLTNLHKLDEFCEHLEELKVSKNAISQLNGVPSSLRTLIINHNRLSDLTSWGHLWNLQEVDVSNNEIESLSCFKNLVHLRSLQADNNQIASLHGIGTLDGLITLRLRGNPIETLNFEGTNLKHLEHLDLRGCQISEVKNIGHLPNLSSLDLENNKLVNFMTSDDTCSAREVRLSFNNLESFDANLTPEIRILYLDANRIKTITGLLHKRNLYSLSVREQQSGTVLDKSFLREAFEVRKLFLSGNLLGTFDPGVEYLNLQYLELANCGITSLPDDFGLMVANVRVLNLNFNGLQEFQSLLGIVRLKKLLLAGNRLSKVERLTRTLRAFPHLTTVDMRNNHVNHNFYPIALERCLIKDGGLERNDLDVIDPYSLGNADPVRDAHYISCSDMATRLMRRVYEMLVFGKKGDNPKLQKLDGLPINREVSKIRDDVWDKLLEMGYIKTSEKSKGKTNGGPIEDEKAEESLLGGDFHQDTPNKSSTDEIAKKMEGSQHHRSNSNDAGQRVQGPHDTKSNFENIEMKVEKPPAGSFGKKIAEPKVDANPMTRKSATQKPAGYDIAQENTGNHSQNGQAFNIYKPKAQVPLDLNSRESRNAEAPEVDSASGPSTRRKNEITHDIEKIIAESQATVAKHRALVRRMDDEVGESVSGSKRMETNRPKAGFPPPVIPLANQAIYQQQPSQNSGASPPTAAQLKQELEEMLQSFERETKSKEAKLLNRNRYGHGSSIRQSSRSKPATKRSAKKVEFAEGSKEAKASKEPRWPAEDSFA</sequence>
<feature type="compositionally biased region" description="Basic and acidic residues" evidence="3">
    <location>
        <begin position="407"/>
        <end position="418"/>
    </location>
</feature>
<feature type="compositionally biased region" description="Basic and acidic residues" evidence="3">
    <location>
        <begin position="647"/>
        <end position="666"/>
    </location>
</feature>
<feature type="compositionally biased region" description="Low complexity" evidence="3">
    <location>
        <begin position="1257"/>
        <end position="1274"/>
    </location>
</feature>
<feature type="compositionally biased region" description="Polar residues" evidence="3">
    <location>
        <begin position="1305"/>
        <end position="1316"/>
    </location>
</feature>
<protein>
    <submittedName>
        <fullName evidence="4">Uncharacterized protein</fullName>
    </submittedName>
</protein>
<feature type="compositionally biased region" description="Basic residues" evidence="3">
    <location>
        <begin position="599"/>
        <end position="615"/>
    </location>
</feature>
<keyword evidence="2" id="KW-0677">Repeat</keyword>
<evidence type="ECO:0000313" key="5">
    <source>
        <dbReference type="Proteomes" id="UP000297527"/>
    </source>
</evidence>
<dbReference type="PANTHER" id="PTHR47566">
    <property type="match status" value="1"/>
</dbReference>
<feature type="compositionally biased region" description="Low complexity" evidence="3">
    <location>
        <begin position="679"/>
        <end position="692"/>
    </location>
</feature>
<feature type="compositionally biased region" description="Basic and acidic residues" evidence="3">
    <location>
        <begin position="482"/>
        <end position="491"/>
    </location>
</feature>
<dbReference type="OrthoDB" id="7451790at2759"/>
<feature type="compositionally biased region" description="Polar residues" evidence="3">
    <location>
        <begin position="37"/>
        <end position="48"/>
    </location>
</feature>
<feature type="region of interest" description="Disordered" evidence="3">
    <location>
        <begin position="947"/>
        <end position="995"/>
    </location>
</feature>
<gene>
    <name evidence="4" type="ORF">BCON_0022g00400</name>
</gene>
<feature type="compositionally biased region" description="Basic and acidic residues" evidence="3">
    <location>
        <begin position="139"/>
        <end position="152"/>
    </location>
</feature>
<feature type="compositionally biased region" description="Acidic residues" evidence="3">
    <location>
        <begin position="1042"/>
        <end position="1051"/>
    </location>
</feature>
<reference evidence="4 5" key="1">
    <citation type="submission" date="2017-12" db="EMBL/GenBank/DDBJ databases">
        <title>Comparative genomics of Botrytis spp.</title>
        <authorList>
            <person name="Valero-Jimenez C.A."/>
            <person name="Tapia P."/>
            <person name="Veloso J."/>
            <person name="Silva-Moreno E."/>
            <person name="Staats M."/>
            <person name="Valdes J.H."/>
            <person name="Van Kan J.A.L."/>
        </authorList>
    </citation>
    <scope>NUCLEOTIDE SEQUENCE [LARGE SCALE GENOMIC DNA]</scope>
    <source>
        <strain evidence="4 5">MUCL11595</strain>
    </source>
</reference>
<feature type="compositionally biased region" description="Polar residues" evidence="3">
    <location>
        <begin position="2081"/>
        <end position="2094"/>
    </location>
</feature>
<feature type="compositionally biased region" description="Basic and acidic residues" evidence="3">
    <location>
        <begin position="2112"/>
        <end position="2123"/>
    </location>
</feature>
<evidence type="ECO:0000256" key="1">
    <source>
        <dbReference type="ARBA" id="ARBA00022614"/>
    </source>
</evidence>
<evidence type="ECO:0000256" key="2">
    <source>
        <dbReference type="ARBA" id="ARBA00022737"/>
    </source>
</evidence>
<dbReference type="PROSITE" id="PS51450">
    <property type="entry name" value="LRR"/>
    <property type="match status" value="5"/>
</dbReference>
<dbReference type="InterPro" id="IPR052574">
    <property type="entry name" value="CDIRP"/>
</dbReference>
<feature type="compositionally biased region" description="Polar residues" evidence="3">
    <location>
        <begin position="1191"/>
        <end position="1208"/>
    </location>
</feature>
<feature type="compositionally biased region" description="Acidic residues" evidence="3">
    <location>
        <begin position="1233"/>
        <end position="1245"/>
    </location>
</feature>
<feature type="compositionally biased region" description="Basic and acidic residues" evidence="3">
    <location>
        <begin position="2150"/>
        <end position="2176"/>
    </location>
</feature>
<dbReference type="GO" id="GO:0031028">
    <property type="term" value="P:septation initiation signaling"/>
    <property type="evidence" value="ECO:0007669"/>
    <property type="project" value="TreeGrafter"/>
</dbReference>